<dbReference type="AlphaFoldDB" id="A0A9X2CVM8"/>
<evidence type="ECO:0000313" key="2">
    <source>
        <dbReference type="Proteomes" id="UP001139150"/>
    </source>
</evidence>
<keyword evidence="2" id="KW-1185">Reference proteome</keyword>
<accession>A0A9X2CVM8</accession>
<dbReference type="Pfam" id="PF26344">
    <property type="entry name" value="YuzC"/>
    <property type="match status" value="1"/>
</dbReference>
<name>A0A9X2CVM8_9BACI</name>
<sequence length="119" mass="13594">MFYYHYRMPWPPYCYRQQESPFPPVDISFFKQSLTAYQTLLEHGSIVINSLVTSEEKMTQLMDAAQASDDATVDKIIRETGVPTIVETSYNPTGVTFTLRTEAGGTPCCTLTMYIRWGF</sequence>
<comment type="caution">
    <text evidence="1">The sequence shown here is derived from an EMBL/GenBank/DDBJ whole genome shotgun (WGS) entry which is preliminary data.</text>
</comment>
<dbReference type="EMBL" id="JAKRYL010000021">
    <property type="protein sequence ID" value="MCL7748970.1"/>
    <property type="molecule type" value="Genomic_DNA"/>
</dbReference>
<protein>
    <submittedName>
        <fullName evidence="1">Uncharacterized protein</fullName>
    </submittedName>
</protein>
<dbReference type="InterPro" id="IPR058870">
    <property type="entry name" value="YuzC"/>
</dbReference>
<proteinExistence type="predicted"/>
<reference evidence="1" key="1">
    <citation type="submission" date="2022-02" db="EMBL/GenBank/DDBJ databases">
        <title>Halalkalibacter sp. nov. isolated from Lonar Lake, India.</title>
        <authorList>
            <person name="Joshi A."/>
            <person name="Thite S."/>
            <person name="Lodha T."/>
        </authorList>
    </citation>
    <scope>NUCLEOTIDE SEQUENCE</scope>
    <source>
        <strain evidence="1">MEB205</strain>
    </source>
</reference>
<gene>
    <name evidence="1" type="ORF">MF646_17770</name>
</gene>
<organism evidence="1 2">
    <name type="scientific">Halalkalibacter alkaliphilus</name>
    <dbReference type="NCBI Taxonomy" id="2917993"/>
    <lineage>
        <taxon>Bacteria</taxon>
        <taxon>Bacillati</taxon>
        <taxon>Bacillota</taxon>
        <taxon>Bacilli</taxon>
        <taxon>Bacillales</taxon>
        <taxon>Bacillaceae</taxon>
        <taxon>Halalkalibacter</taxon>
    </lineage>
</organism>
<dbReference type="Proteomes" id="UP001139150">
    <property type="component" value="Unassembled WGS sequence"/>
</dbReference>
<evidence type="ECO:0000313" key="1">
    <source>
        <dbReference type="EMBL" id="MCL7748970.1"/>
    </source>
</evidence>
<dbReference type="RefSeq" id="WP_250097854.1">
    <property type="nucleotide sequence ID" value="NZ_JAKRYL010000021.1"/>
</dbReference>